<sequence length="150" mass="17331">MKLESNATIQIQKPIEEVFEGIVNPEKMTKYFISESSGRLETGKEVIWKFPEFENKYPIKEVKIESNSTISFVWDPETVVKITLEKLPDNSTIVRVNENGKELNENNLKWALENSGGWANCLACMKAYLEYGIQLRQGAYDFMRKNETVK</sequence>
<reference evidence="3 4" key="1">
    <citation type="submission" date="2019-07" db="EMBL/GenBank/DDBJ databases">
        <title>Genomic Encyclopedia of Archaeal and Bacterial Type Strains, Phase II (KMG-II): from individual species to whole genera.</title>
        <authorList>
            <person name="Goeker M."/>
        </authorList>
    </citation>
    <scope>NUCLEOTIDE SEQUENCE [LARGE SCALE GENOMIC DNA]</scope>
    <source>
        <strain evidence="3 4">DSM 17527</strain>
    </source>
</reference>
<dbReference type="Proteomes" id="UP000324376">
    <property type="component" value="Unassembled WGS sequence"/>
</dbReference>
<feature type="domain" description="Activator of Hsp90 ATPase homologue 1/2-like C-terminal" evidence="2">
    <location>
        <begin position="14"/>
        <end position="130"/>
    </location>
</feature>
<dbReference type="InterPro" id="IPR023393">
    <property type="entry name" value="START-like_dom_sf"/>
</dbReference>
<dbReference type="EMBL" id="VNHU01000016">
    <property type="protein sequence ID" value="TYP69906.1"/>
    <property type="molecule type" value="Genomic_DNA"/>
</dbReference>
<proteinExistence type="inferred from homology"/>
<comment type="similarity">
    <text evidence="1">Belongs to the AHA1 family.</text>
</comment>
<protein>
    <submittedName>
        <fullName evidence="3">Uncharacterized protein YndB with AHSA1/START domain</fullName>
    </submittedName>
</protein>
<keyword evidence="4" id="KW-1185">Reference proteome</keyword>
<dbReference type="AlphaFoldDB" id="A0A5S5BUC8"/>
<dbReference type="Gene3D" id="3.30.530.20">
    <property type="match status" value="1"/>
</dbReference>
<evidence type="ECO:0000256" key="1">
    <source>
        <dbReference type="ARBA" id="ARBA00006817"/>
    </source>
</evidence>
<gene>
    <name evidence="3" type="ORF">BD809_1163</name>
</gene>
<dbReference type="Pfam" id="PF08327">
    <property type="entry name" value="AHSA1"/>
    <property type="match status" value="1"/>
</dbReference>
<dbReference type="OrthoDB" id="2364866at2"/>
<dbReference type="RefSeq" id="WP_148783856.1">
    <property type="nucleotide sequence ID" value="NZ_VNHU01000016.1"/>
</dbReference>
<comment type="caution">
    <text evidence="3">The sequence shown here is derived from an EMBL/GenBank/DDBJ whole genome shotgun (WGS) entry which is preliminary data.</text>
</comment>
<accession>A0A5S5BUC8</accession>
<evidence type="ECO:0000313" key="3">
    <source>
        <dbReference type="EMBL" id="TYP69906.1"/>
    </source>
</evidence>
<evidence type="ECO:0000259" key="2">
    <source>
        <dbReference type="Pfam" id="PF08327"/>
    </source>
</evidence>
<name>A0A5S5BUC8_9FLAO</name>
<dbReference type="InterPro" id="IPR013538">
    <property type="entry name" value="ASHA1/2-like_C"/>
</dbReference>
<evidence type="ECO:0000313" key="4">
    <source>
        <dbReference type="Proteomes" id="UP000324376"/>
    </source>
</evidence>
<dbReference type="SUPFAM" id="SSF55961">
    <property type="entry name" value="Bet v1-like"/>
    <property type="match status" value="1"/>
</dbReference>
<organism evidence="3 4">
    <name type="scientific">Aquimarina intermedia</name>
    <dbReference type="NCBI Taxonomy" id="350814"/>
    <lineage>
        <taxon>Bacteria</taxon>
        <taxon>Pseudomonadati</taxon>
        <taxon>Bacteroidota</taxon>
        <taxon>Flavobacteriia</taxon>
        <taxon>Flavobacteriales</taxon>
        <taxon>Flavobacteriaceae</taxon>
        <taxon>Aquimarina</taxon>
    </lineage>
</organism>